<dbReference type="PANTHER" id="PTHR42751">
    <property type="entry name" value="SODIUM/HYDROGEN EXCHANGER FAMILY/TRKA DOMAIN PROTEIN"/>
    <property type="match status" value="1"/>
</dbReference>
<dbReference type="SUPFAM" id="SSF51735">
    <property type="entry name" value="NAD(P)-binding Rossmann-fold domains"/>
    <property type="match status" value="1"/>
</dbReference>
<evidence type="ECO:0000259" key="8">
    <source>
        <dbReference type="PROSITE" id="PS51201"/>
    </source>
</evidence>
<feature type="transmembrane region" description="Helical" evidence="7">
    <location>
        <begin position="146"/>
        <end position="168"/>
    </location>
</feature>
<feature type="transmembrane region" description="Helical" evidence="7">
    <location>
        <begin position="214"/>
        <end position="230"/>
    </location>
</feature>
<feature type="transmembrane region" description="Helical" evidence="7">
    <location>
        <begin position="180"/>
        <end position="202"/>
    </location>
</feature>
<feature type="transmembrane region" description="Helical" evidence="7">
    <location>
        <begin position="85"/>
        <end position="109"/>
    </location>
</feature>
<proteinExistence type="inferred from homology"/>
<keyword evidence="4 7" id="KW-0812">Transmembrane</keyword>
<feature type="transmembrane region" description="Helical" evidence="7">
    <location>
        <begin position="115"/>
        <end position="134"/>
    </location>
</feature>
<evidence type="ECO:0000256" key="7">
    <source>
        <dbReference type="SAM" id="Phobius"/>
    </source>
</evidence>
<gene>
    <name evidence="9" type="ORF">A2645_00940</name>
</gene>
<dbReference type="GO" id="GO:0006813">
    <property type="term" value="P:potassium ion transport"/>
    <property type="evidence" value="ECO:0007669"/>
    <property type="project" value="InterPro"/>
</dbReference>
<feature type="transmembrane region" description="Helical" evidence="7">
    <location>
        <begin position="323"/>
        <end position="342"/>
    </location>
</feature>
<evidence type="ECO:0000256" key="4">
    <source>
        <dbReference type="ARBA" id="ARBA00022692"/>
    </source>
</evidence>
<feature type="transmembrane region" description="Helical" evidence="7">
    <location>
        <begin position="264"/>
        <end position="283"/>
    </location>
</feature>
<keyword evidence="6 7" id="KW-0472">Membrane</keyword>
<evidence type="ECO:0000313" key="10">
    <source>
        <dbReference type="Proteomes" id="UP000182253"/>
    </source>
</evidence>
<dbReference type="Proteomes" id="UP000182253">
    <property type="component" value="Unassembled WGS sequence"/>
</dbReference>
<feature type="transmembrane region" description="Helical" evidence="7">
    <location>
        <begin position="6"/>
        <end position="22"/>
    </location>
</feature>
<dbReference type="GO" id="GO:1902600">
    <property type="term" value="P:proton transmembrane transport"/>
    <property type="evidence" value="ECO:0007669"/>
    <property type="project" value="InterPro"/>
</dbReference>
<evidence type="ECO:0000256" key="3">
    <source>
        <dbReference type="ARBA" id="ARBA00022448"/>
    </source>
</evidence>
<dbReference type="AlphaFoldDB" id="A0A1F6UWV4"/>
<comment type="caution">
    <text evidence="9">The sequence shown here is derived from an EMBL/GenBank/DDBJ whole genome shotgun (WGS) entry which is preliminary data.</text>
</comment>
<feature type="transmembrane region" description="Helical" evidence="7">
    <location>
        <begin position="54"/>
        <end position="73"/>
    </location>
</feature>
<keyword evidence="3" id="KW-0813">Transport</keyword>
<feature type="transmembrane region" description="Helical" evidence="7">
    <location>
        <begin position="236"/>
        <end position="252"/>
    </location>
</feature>
<dbReference type="Pfam" id="PF00999">
    <property type="entry name" value="Na_H_Exchanger"/>
    <property type="match status" value="1"/>
</dbReference>
<comment type="subcellular location">
    <subcellularLocation>
        <location evidence="1">Membrane</location>
        <topology evidence="1">Multi-pass membrane protein</topology>
    </subcellularLocation>
</comment>
<feature type="transmembrane region" description="Helical" evidence="7">
    <location>
        <begin position="354"/>
        <end position="373"/>
    </location>
</feature>
<evidence type="ECO:0000256" key="5">
    <source>
        <dbReference type="ARBA" id="ARBA00022989"/>
    </source>
</evidence>
<organism evidence="9 10">
    <name type="scientific">Candidatus Nomurabacteria bacterium RIFCSPHIGHO2_01_FULL_39_9</name>
    <dbReference type="NCBI Taxonomy" id="1801735"/>
    <lineage>
        <taxon>Bacteria</taxon>
        <taxon>Candidatus Nomuraibacteriota</taxon>
    </lineage>
</organism>
<dbReference type="InterPro" id="IPR003148">
    <property type="entry name" value="RCK_N"/>
</dbReference>
<dbReference type="PANTHER" id="PTHR42751:SF3">
    <property type="entry name" value="SODIUM_GLUTAMATE SYMPORTER"/>
    <property type="match status" value="1"/>
</dbReference>
<feature type="domain" description="RCK N-terminal" evidence="8">
    <location>
        <begin position="404"/>
        <end position="521"/>
    </location>
</feature>
<evidence type="ECO:0000256" key="1">
    <source>
        <dbReference type="ARBA" id="ARBA00004141"/>
    </source>
</evidence>
<dbReference type="Gene3D" id="1.20.1530.20">
    <property type="match status" value="1"/>
</dbReference>
<dbReference type="InterPro" id="IPR036291">
    <property type="entry name" value="NAD(P)-bd_dom_sf"/>
</dbReference>
<dbReference type="GO" id="GO:0016020">
    <property type="term" value="C:membrane"/>
    <property type="evidence" value="ECO:0007669"/>
    <property type="project" value="UniProtKB-SubCell"/>
</dbReference>
<dbReference type="Pfam" id="PF02254">
    <property type="entry name" value="TrkA_N"/>
    <property type="match status" value="1"/>
</dbReference>
<dbReference type="InterPro" id="IPR006153">
    <property type="entry name" value="Cation/H_exchanger_TM"/>
</dbReference>
<feature type="transmembrane region" description="Helical" evidence="7">
    <location>
        <begin position="29"/>
        <end position="48"/>
    </location>
</feature>
<evidence type="ECO:0000256" key="6">
    <source>
        <dbReference type="ARBA" id="ARBA00023136"/>
    </source>
</evidence>
<feature type="transmembrane region" description="Helical" evidence="7">
    <location>
        <begin position="289"/>
        <end position="311"/>
    </location>
</feature>
<protein>
    <recommendedName>
        <fullName evidence="8">RCK N-terminal domain-containing protein</fullName>
    </recommendedName>
</protein>
<evidence type="ECO:0000256" key="2">
    <source>
        <dbReference type="ARBA" id="ARBA00005551"/>
    </source>
</evidence>
<evidence type="ECO:0000313" key="9">
    <source>
        <dbReference type="EMBL" id="OGI61803.1"/>
    </source>
</evidence>
<dbReference type="InterPro" id="IPR038770">
    <property type="entry name" value="Na+/solute_symporter_sf"/>
</dbReference>
<sequence>MATGIFELGVVIILAAILGVVARQLRQPVILAYIVTGTLIGIFGFFDIGKQEIFQTFSELGIMFLLFLIGLEIDYASLRSVGKISLLIGLGQIVFTASIGFLLSLFFGFALIPALFIAVALTFSSTIIVVKILSEKKELSSLYGKISVGFLLVQDFVAIILLLVLASLGEAGGSISFSNVTGTVLTGIILFALMLWLGRKIIPFIFDKIARSKELIFLTSLAWCFLIAILTTKAGFSIEIGGFLAGLSLANSSGHFQISSNMRYLRDFFIVIFFVLLGSSLVFSDFTGLLWPIIAYSLFVLIGNPLIVMTIMGIIGYTKRTSFLAGVAVAQISEFSLILAALGFKLGHLSSKEVSLITAVGIVTITVSVYMMIYSKELFKFLSPYLEIFERKETKETELSGNVSRSIVVVGFHRTGQAIAKYLSKKDLLIVDFDPDMVSILEDKGFHHLFGDISDEEIFERINFENTKIIISTSPDFEDNMAVLERVRDLKKSGFNLKAVFTAQNEKDLELLYKKGADYVILPHASAGNYLGKLLENDLELNNLDQIKLYSTV</sequence>
<dbReference type="STRING" id="1801735.A2645_00940"/>
<dbReference type="GO" id="GO:0015297">
    <property type="term" value="F:antiporter activity"/>
    <property type="evidence" value="ECO:0007669"/>
    <property type="project" value="InterPro"/>
</dbReference>
<dbReference type="PROSITE" id="PS51201">
    <property type="entry name" value="RCK_N"/>
    <property type="match status" value="1"/>
</dbReference>
<name>A0A1F6UWV4_9BACT</name>
<dbReference type="Gene3D" id="3.40.50.720">
    <property type="entry name" value="NAD(P)-binding Rossmann-like Domain"/>
    <property type="match status" value="1"/>
</dbReference>
<reference evidence="9 10" key="1">
    <citation type="journal article" date="2016" name="Nat. Commun.">
        <title>Thousands of microbial genomes shed light on interconnected biogeochemical processes in an aquifer system.</title>
        <authorList>
            <person name="Anantharaman K."/>
            <person name="Brown C.T."/>
            <person name="Hug L.A."/>
            <person name="Sharon I."/>
            <person name="Castelle C.J."/>
            <person name="Probst A.J."/>
            <person name="Thomas B.C."/>
            <person name="Singh A."/>
            <person name="Wilkins M.J."/>
            <person name="Karaoz U."/>
            <person name="Brodie E.L."/>
            <person name="Williams K.H."/>
            <person name="Hubbard S.S."/>
            <person name="Banfield J.F."/>
        </authorList>
    </citation>
    <scope>NUCLEOTIDE SEQUENCE [LARGE SCALE GENOMIC DNA]</scope>
</reference>
<accession>A0A1F6UWV4</accession>
<comment type="similarity">
    <text evidence="2">Belongs to the monovalent cation:proton antiporter 2 (CPA2) transporter (TC 2.A.37) family.</text>
</comment>
<keyword evidence="5 7" id="KW-1133">Transmembrane helix</keyword>
<dbReference type="EMBL" id="MFTL01000008">
    <property type="protein sequence ID" value="OGI61803.1"/>
    <property type="molecule type" value="Genomic_DNA"/>
</dbReference>